<evidence type="ECO:0000313" key="2">
    <source>
        <dbReference type="EMBL" id="TCL11488.1"/>
    </source>
</evidence>
<dbReference type="Gene3D" id="2.40.10.10">
    <property type="entry name" value="Trypsin-like serine proteases"/>
    <property type="match status" value="2"/>
</dbReference>
<organism evidence="1 3">
    <name type="scientific">Methanohalophilus euhalobius</name>
    <dbReference type="NCBI Taxonomy" id="51203"/>
    <lineage>
        <taxon>Archaea</taxon>
        <taxon>Methanobacteriati</taxon>
        <taxon>Methanobacteriota</taxon>
        <taxon>Stenosarchaea group</taxon>
        <taxon>Methanomicrobia</taxon>
        <taxon>Methanosarcinales</taxon>
        <taxon>Methanosarcinaceae</taxon>
        <taxon>Methanohalophilus</taxon>
    </lineage>
</organism>
<keyword evidence="3" id="KW-1185">Reference proteome</keyword>
<dbReference type="Proteomes" id="UP000295404">
    <property type="component" value="Unassembled WGS sequence"/>
</dbReference>
<protein>
    <recommendedName>
        <fullName evidence="5">Trypsin</fullName>
    </recommendedName>
</protein>
<evidence type="ECO:0000313" key="3">
    <source>
        <dbReference type="Proteomes" id="UP000217726"/>
    </source>
</evidence>
<evidence type="ECO:0008006" key="5">
    <source>
        <dbReference type="Google" id="ProtNLM"/>
    </source>
</evidence>
<accession>A0A285GDC6</accession>
<evidence type="ECO:0000313" key="1">
    <source>
        <dbReference type="EMBL" id="SNY21465.1"/>
    </source>
</evidence>
<dbReference type="AlphaFoldDB" id="A0A285GDC6"/>
<dbReference type="EMBL" id="OBDR01000014">
    <property type="protein sequence ID" value="SNY21465.1"/>
    <property type="molecule type" value="Genomic_DNA"/>
</dbReference>
<sequence length="364" mass="39448">MLVQKIELKKLLLMMVVASMLLVPLAGASSAPDDISENGKHPELNALLHDIPAIKAVDLEATENVDHRFRAYGKIPELKTGPEVYEWVNNLDQIRTNINKNKELSDYFYPNGPLIAYGTDADGYVTVMLYKDYPNIKEEDIAGITKIIRNNAGKVGIKDVPIIFTLDEQIKPATGDWPALPSYSLKYRPIIGGIAMTTTNGTIGQVGTVGFAAERDSDNQKGYVTAGHVSFWSSGIQTYQPLPGVGNESGTSSLIGSDSDVAFVPYDNVVGKIHVGGGYTIDVDGYYSGGITSMYLQRSGCVSGVELGDYEAVLTGVTILGHYMDKVKVMDNECQQGDSGGPVYYTYYGRNKVVGIISAYGTRL</sequence>
<dbReference type="OrthoDB" id="133247at2157"/>
<name>A0A285GDC6_9EURY</name>
<proteinExistence type="predicted"/>
<reference evidence="1" key="2">
    <citation type="submission" date="2017-09" db="EMBL/GenBank/DDBJ databases">
        <authorList>
            <person name="Ehlers B."/>
            <person name="Leendertz F.H."/>
        </authorList>
    </citation>
    <scope>NUCLEOTIDE SEQUENCE [LARGE SCALE GENOMIC DNA]</scope>
    <source>
        <strain evidence="1">WG-1MB</strain>
    </source>
</reference>
<dbReference type="Proteomes" id="UP000217726">
    <property type="component" value="Unassembled WGS sequence"/>
</dbReference>
<dbReference type="EMBL" id="SMMS01000001">
    <property type="protein sequence ID" value="TCL11488.1"/>
    <property type="molecule type" value="Genomic_DNA"/>
</dbReference>
<dbReference type="SUPFAM" id="SSF50494">
    <property type="entry name" value="Trypsin-like serine proteases"/>
    <property type="match status" value="1"/>
</dbReference>
<reference evidence="3" key="1">
    <citation type="submission" date="2017-09" db="EMBL/GenBank/DDBJ databases">
        <authorList>
            <person name="Varghese N."/>
            <person name="Submissions S."/>
        </authorList>
    </citation>
    <scope>NUCLEOTIDE SEQUENCE [LARGE SCALE GENOMIC DNA]</scope>
    <source>
        <strain evidence="3">WG-1MB</strain>
    </source>
</reference>
<dbReference type="RefSeq" id="WP_096712929.1">
    <property type="nucleotide sequence ID" value="NZ_OBDR01000014.1"/>
</dbReference>
<evidence type="ECO:0000313" key="4">
    <source>
        <dbReference type="Proteomes" id="UP000295404"/>
    </source>
</evidence>
<dbReference type="InterPro" id="IPR043504">
    <property type="entry name" value="Peptidase_S1_PA_chymotrypsin"/>
</dbReference>
<reference evidence="2 4" key="3">
    <citation type="submission" date="2019-03" db="EMBL/GenBank/DDBJ databases">
        <title>Subsurface microbial communities from deep shales in Ohio and West Virginia, USA.</title>
        <authorList>
            <person name="Wrighton K."/>
        </authorList>
    </citation>
    <scope>NUCLEOTIDE SEQUENCE [LARGE SCALE GENOMIC DNA]</scope>
    <source>
        <strain evidence="2 4">WG1_MB</strain>
    </source>
</reference>
<dbReference type="InterPro" id="IPR009003">
    <property type="entry name" value="Peptidase_S1_PA"/>
</dbReference>
<gene>
    <name evidence="2" type="ORF">C7960_0642</name>
    <name evidence="1" type="ORF">SAMN06295989_1142</name>
</gene>